<reference evidence="2 3" key="1">
    <citation type="journal article" date="2022" name="Cell">
        <title>Repeat-based holocentromeres influence genome architecture and karyotype evolution.</title>
        <authorList>
            <person name="Hofstatter P.G."/>
            <person name="Thangavel G."/>
            <person name="Lux T."/>
            <person name="Neumann P."/>
            <person name="Vondrak T."/>
            <person name="Novak P."/>
            <person name="Zhang M."/>
            <person name="Costa L."/>
            <person name="Castellani M."/>
            <person name="Scott A."/>
            <person name="Toegelov H."/>
            <person name="Fuchs J."/>
            <person name="Mata-Sucre Y."/>
            <person name="Dias Y."/>
            <person name="Vanzela A.L.L."/>
            <person name="Huettel B."/>
            <person name="Almeida C.C.S."/>
            <person name="Simkova H."/>
            <person name="Souza G."/>
            <person name="Pedrosa-Harand A."/>
            <person name="Macas J."/>
            <person name="Mayer K.F.X."/>
            <person name="Houben A."/>
            <person name="Marques A."/>
        </authorList>
    </citation>
    <scope>NUCLEOTIDE SEQUENCE [LARGE SCALE GENOMIC DNA]</scope>
    <source>
        <strain evidence="2">RhyTen1mFocal</strain>
    </source>
</reference>
<name>A0AAD5ZKU4_9POAL</name>
<dbReference type="SUPFAM" id="SSF63829">
    <property type="entry name" value="Calcium-dependent phosphotriesterase"/>
    <property type="match status" value="1"/>
</dbReference>
<gene>
    <name evidence="2" type="ORF">LUZ61_003462</name>
</gene>
<organism evidence="2 3">
    <name type="scientific">Rhynchospora tenuis</name>
    <dbReference type="NCBI Taxonomy" id="198213"/>
    <lineage>
        <taxon>Eukaryota</taxon>
        <taxon>Viridiplantae</taxon>
        <taxon>Streptophyta</taxon>
        <taxon>Embryophyta</taxon>
        <taxon>Tracheophyta</taxon>
        <taxon>Spermatophyta</taxon>
        <taxon>Magnoliopsida</taxon>
        <taxon>Liliopsida</taxon>
        <taxon>Poales</taxon>
        <taxon>Cyperaceae</taxon>
        <taxon>Cyperoideae</taxon>
        <taxon>Rhynchosporeae</taxon>
        <taxon>Rhynchospora</taxon>
    </lineage>
</organism>
<dbReference type="InterPro" id="IPR053224">
    <property type="entry name" value="Sensory_adhesion_molecule"/>
</dbReference>
<keyword evidence="1" id="KW-0472">Membrane</keyword>
<evidence type="ECO:0008006" key="4">
    <source>
        <dbReference type="Google" id="ProtNLM"/>
    </source>
</evidence>
<evidence type="ECO:0000313" key="3">
    <source>
        <dbReference type="Proteomes" id="UP001210211"/>
    </source>
</evidence>
<dbReference type="Gene3D" id="2.120.10.30">
    <property type="entry name" value="TolB, C-terminal domain"/>
    <property type="match status" value="1"/>
</dbReference>
<keyword evidence="3" id="KW-1185">Reference proteome</keyword>
<protein>
    <recommendedName>
        <fullName evidence="4">SMP-30/Gluconolactonase/LRE-like region domain-containing protein</fullName>
    </recommendedName>
</protein>
<dbReference type="AlphaFoldDB" id="A0AAD5ZKU4"/>
<dbReference type="InterPro" id="IPR011042">
    <property type="entry name" value="6-blade_b-propeller_TolB-like"/>
</dbReference>
<comment type="caution">
    <text evidence="2">The sequence shown here is derived from an EMBL/GenBank/DDBJ whole genome shotgun (WGS) entry which is preliminary data.</text>
</comment>
<feature type="transmembrane region" description="Helical" evidence="1">
    <location>
        <begin position="21"/>
        <end position="42"/>
    </location>
</feature>
<dbReference type="EMBL" id="JAMRDG010000001">
    <property type="protein sequence ID" value="KAJ3699757.1"/>
    <property type="molecule type" value="Genomic_DNA"/>
</dbReference>
<dbReference type="PANTHER" id="PTHR31460">
    <property type="match status" value="1"/>
</dbReference>
<dbReference type="Proteomes" id="UP001210211">
    <property type="component" value="Unassembled WGS sequence"/>
</dbReference>
<dbReference type="PANTHER" id="PTHR31460:SF0">
    <property type="entry name" value="CALCIUM-DEPENDENT PHOSPHOTRIESTERASE SUPERFAMILY PROTEIN-RELATED"/>
    <property type="match status" value="1"/>
</dbReference>
<evidence type="ECO:0000256" key="1">
    <source>
        <dbReference type="SAM" id="Phobius"/>
    </source>
</evidence>
<keyword evidence="1" id="KW-1133">Transmembrane helix</keyword>
<keyword evidence="1" id="KW-0812">Transmembrane</keyword>
<dbReference type="GO" id="GO:0005783">
    <property type="term" value="C:endoplasmic reticulum"/>
    <property type="evidence" value="ECO:0007669"/>
    <property type="project" value="TreeGrafter"/>
</dbReference>
<proteinExistence type="predicted"/>
<sequence length="334" mass="36404">MAGCCPCRRRKSDPTSISGRGGSFPLILFILSAIPTSLILSLEQSTKSISYLSDHWFHECAKWDPMSEKFLASTFFGGGLAEVSPDGGEEKVVVKDPAVGDYMSVGVNIDLVRNRVLVVYTDLVWSRYGGIGAYRLGTWDRIFLTQLAGPGDEPSLADDVAVDEEGNAYITDAKSNKIWKVSTDGELLSVIKSDIFVQKKGFLNNFVGLNGIVYHSNGYVLVIHTSTGSLFRINTKTEEITLVQVEGSLERGDGLELMSDDKLVVAGTPSRLVESSDDWITARVVGRYVGVIHRIPSSATVKDGKVYLSHIVGFGFGTKKTHRLAEAIFTPLES</sequence>
<accession>A0AAD5ZKU4</accession>
<evidence type="ECO:0000313" key="2">
    <source>
        <dbReference type="EMBL" id="KAJ3699757.1"/>
    </source>
</evidence>